<feature type="chain" id="PRO_5020554359" evidence="1">
    <location>
        <begin position="22"/>
        <end position="283"/>
    </location>
</feature>
<gene>
    <name evidence="2" type="ORF">B0A49_13154</name>
</gene>
<dbReference type="PANTHER" id="PTHR22762">
    <property type="entry name" value="ALPHA-GLUCOSIDASE"/>
    <property type="match status" value="1"/>
</dbReference>
<dbReference type="GO" id="GO:0005975">
    <property type="term" value="P:carbohydrate metabolic process"/>
    <property type="evidence" value="ECO:0007669"/>
    <property type="project" value="InterPro"/>
</dbReference>
<dbReference type="PANTHER" id="PTHR22762:SF133">
    <property type="entry name" value="P-TYPE DOMAIN-CONTAINING PROTEIN"/>
    <property type="match status" value="1"/>
</dbReference>
<dbReference type="Proteomes" id="UP000308768">
    <property type="component" value="Unassembled WGS sequence"/>
</dbReference>
<feature type="non-terminal residue" evidence="2">
    <location>
        <position position="283"/>
    </location>
</feature>
<evidence type="ECO:0000313" key="2">
    <source>
        <dbReference type="EMBL" id="TKA47000.1"/>
    </source>
</evidence>
<dbReference type="AlphaFoldDB" id="A0A4U0VD99"/>
<keyword evidence="1" id="KW-0732">Signal</keyword>
<dbReference type="SUPFAM" id="SSF74650">
    <property type="entry name" value="Galactose mutarotase-like"/>
    <property type="match status" value="1"/>
</dbReference>
<dbReference type="EMBL" id="NAJN01002907">
    <property type="protein sequence ID" value="TKA47000.1"/>
    <property type="molecule type" value="Genomic_DNA"/>
</dbReference>
<reference evidence="2 3" key="1">
    <citation type="submission" date="2017-03" db="EMBL/GenBank/DDBJ databases">
        <title>Genomes of endolithic fungi from Antarctica.</title>
        <authorList>
            <person name="Coleine C."/>
            <person name="Masonjones S."/>
            <person name="Stajich J.E."/>
        </authorList>
    </citation>
    <scope>NUCLEOTIDE SEQUENCE [LARGE SCALE GENOMIC DNA]</scope>
    <source>
        <strain evidence="2 3">CCFEE 5187</strain>
    </source>
</reference>
<dbReference type="InterPro" id="IPR011013">
    <property type="entry name" value="Gal_mutarotase_sf_dom"/>
</dbReference>
<organism evidence="2 3">
    <name type="scientific">Cryomyces minteri</name>
    <dbReference type="NCBI Taxonomy" id="331657"/>
    <lineage>
        <taxon>Eukaryota</taxon>
        <taxon>Fungi</taxon>
        <taxon>Dikarya</taxon>
        <taxon>Ascomycota</taxon>
        <taxon>Pezizomycotina</taxon>
        <taxon>Dothideomycetes</taxon>
        <taxon>Dothideomycetes incertae sedis</taxon>
        <taxon>Cryomyces</taxon>
    </lineage>
</organism>
<sequence>MARFTVNAFICSLLTYGFAQAQSSYSGSADGLTTVAASTATGTVATGSGTQTSFRAIFTVPASADQGANLLPTTQDPEAVDPQKVCPGYMASNVVRSEVGFSATLSLAGPACNVYGTDIETLNLTVAYQTAHRLAVNISPANITTSNMTQYILSDELVQQPNWGNDPTFSFTVLRKSNGDVLFDTRGTKLVFENQFIEFVSALPENYNLYGLGERIHGLRLGNNFTATTYAADVGDPIDLGIYGSHPFYLDTRYYEIDSHTGDMTYYSGNNSAANGSYTSMSH</sequence>
<evidence type="ECO:0000313" key="3">
    <source>
        <dbReference type="Proteomes" id="UP000308768"/>
    </source>
</evidence>
<dbReference type="STRING" id="331657.A0A4U0VD99"/>
<protein>
    <submittedName>
        <fullName evidence="2">Uncharacterized protein</fullName>
    </submittedName>
</protein>
<accession>A0A4U0VD99</accession>
<dbReference type="OrthoDB" id="5839090at2759"/>
<proteinExistence type="predicted"/>
<dbReference type="GO" id="GO:0004553">
    <property type="term" value="F:hydrolase activity, hydrolyzing O-glycosyl compounds"/>
    <property type="evidence" value="ECO:0007669"/>
    <property type="project" value="TreeGrafter"/>
</dbReference>
<comment type="caution">
    <text evidence="2">The sequence shown here is derived from an EMBL/GenBank/DDBJ whole genome shotgun (WGS) entry which is preliminary data.</text>
</comment>
<dbReference type="Gene3D" id="2.60.40.1760">
    <property type="entry name" value="glycosyl hydrolase (family 31)"/>
    <property type="match status" value="1"/>
</dbReference>
<feature type="signal peptide" evidence="1">
    <location>
        <begin position="1"/>
        <end position="21"/>
    </location>
</feature>
<evidence type="ECO:0000256" key="1">
    <source>
        <dbReference type="SAM" id="SignalP"/>
    </source>
</evidence>
<name>A0A4U0VD99_9PEZI</name>
<dbReference type="GO" id="GO:0030246">
    <property type="term" value="F:carbohydrate binding"/>
    <property type="evidence" value="ECO:0007669"/>
    <property type="project" value="InterPro"/>
</dbReference>
<keyword evidence="3" id="KW-1185">Reference proteome</keyword>